<feature type="domain" description="Thioredoxin" evidence="1">
    <location>
        <begin position="1"/>
        <end position="112"/>
    </location>
</feature>
<sequence length="331" mass="37582">MSFGKMVKVLTSRNWDTEINQRSNITVYIVMFHGERCPACQMAYPNFIEAAKSSTSTIKFGELDTSSEYQIASKFNIRGIPTFITFHPGGQAEYRGDRSPRSFLNTVYKYVPNLAQPANESWSELNRSVILFSDKKSVPPLWKAVSCHFHNTSVQIGFSSDQEILDHFKIKILPTILMISNGTKYVYPGKNSFQDIRSSIVDFFHGKIKPPTPRPPLTIPVNQIESEEEFKETCKGHGKYCVVMSQAEEASQSFKDIAKKYRNDPFKFFLCGEKCPIDFTKSKKGFWIIHQKRDAAIIADTEESLKADLDRVIGGDARFTPISKLLDNSDL</sequence>
<comment type="caution">
    <text evidence="2">The sequence shown here is derived from an EMBL/GenBank/DDBJ whole genome shotgun (WGS) entry which is preliminary data.</text>
</comment>
<keyword evidence="3" id="KW-1185">Reference proteome</keyword>
<gene>
    <name evidence="2" type="ORF">M9Y10_000869</name>
</gene>
<dbReference type="PROSITE" id="PS51352">
    <property type="entry name" value="THIOREDOXIN_2"/>
    <property type="match status" value="1"/>
</dbReference>
<organism evidence="2 3">
    <name type="scientific">Tritrichomonas musculus</name>
    <dbReference type="NCBI Taxonomy" id="1915356"/>
    <lineage>
        <taxon>Eukaryota</taxon>
        <taxon>Metamonada</taxon>
        <taxon>Parabasalia</taxon>
        <taxon>Tritrichomonadida</taxon>
        <taxon>Tritrichomonadidae</taxon>
        <taxon>Tritrichomonas</taxon>
    </lineage>
</organism>
<evidence type="ECO:0000313" key="3">
    <source>
        <dbReference type="Proteomes" id="UP001470230"/>
    </source>
</evidence>
<dbReference type="Proteomes" id="UP001470230">
    <property type="component" value="Unassembled WGS sequence"/>
</dbReference>
<evidence type="ECO:0000313" key="2">
    <source>
        <dbReference type="EMBL" id="KAK8898577.1"/>
    </source>
</evidence>
<reference evidence="2 3" key="1">
    <citation type="submission" date="2024-04" db="EMBL/GenBank/DDBJ databases">
        <title>Tritrichomonas musculus Genome.</title>
        <authorList>
            <person name="Alves-Ferreira E."/>
            <person name="Grigg M."/>
            <person name="Lorenzi H."/>
            <person name="Galac M."/>
        </authorList>
    </citation>
    <scope>NUCLEOTIDE SEQUENCE [LARGE SCALE GENOMIC DNA]</scope>
    <source>
        <strain evidence="2 3">EAF2021</strain>
    </source>
</reference>
<dbReference type="InterPro" id="IPR036249">
    <property type="entry name" value="Thioredoxin-like_sf"/>
</dbReference>
<proteinExistence type="predicted"/>
<dbReference type="PANTHER" id="PTHR45815:SF3">
    <property type="entry name" value="PROTEIN DISULFIDE-ISOMERASE A6"/>
    <property type="match status" value="1"/>
</dbReference>
<evidence type="ECO:0000259" key="1">
    <source>
        <dbReference type="PROSITE" id="PS51352"/>
    </source>
</evidence>
<dbReference type="Pfam" id="PF00085">
    <property type="entry name" value="Thioredoxin"/>
    <property type="match status" value="1"/>
</dbReference>
<dbReference type="Gene3D" id="3.40.30.10">
    <property type="entry name" value="Glutaredoxin"/>
    <property type="match status" value="1"/>
</dbReference>
<dbReference type="PANTHER" id="PTHR45815">
    <property type="entry name" value="PROTEIN DISULFIDE-ISOMERASE A6"/>
    <property type="match status" value="1"/>
</dbReference>
<dbReference type="CDD" id="cd02961">
    <property type="entry name" value="PDI_a_family"/>
    <property type="match status" value="1"/>
</dbReference>
<accession>A0ABR2L737</accession>
<dbReference type="InterPro" id="IPR013766">
    <property type="entry name" value="Thioredoxin_domain"/>
</dbReference>
<protein>
    <recommendedName>
        <fullName evidence="1">Thioredoxin domain-containing protein</fullName>
    </recommendedName>
</protein>
<dbReference type="EMBL" id="JAPFFF010000001">
    <property type="protein sequence ID" value="KAK8898577.1"/>
    <property type="molecule type" value="Genomic_DNA"/>
</dbReference>
<name>A0ABR2L737_9EUKA</name>
<dbReference type="SUPFAM" id="SSF52833">
    <property type="entry name" value="Thioredoxin-like"/>
    <property type="match status" value="2"/>
</dbReference>